<name>A0A101M2C0_PICGL</name>
<sequence length="130" mass="14450">MRNSQGIRCSHIPEHVHRNLEKANCFCCAGSNLGAPVPSFLIYAGLMLYLSTLILVPPVVKTLIVDPASLLGVLGSELTKFAFRCLLRASHLSIRFGQYSVVWPVVLQWLHHNLLGKGKFCVIWPISLQL</sequence>
<comment type="caution">
    <text evidence="2">The sequence shown here is derived from an EMBL/GenBank/DDBJ whole genome shotgun (WGS) entry which is preliminary data.</text>
</comment>
<reference evidence="2" key="1">
    <citation type="journal article" date="2015" name="Genome Biol. Evol.">
        <title>Organellar Genomes of White Spruce (Picea glauca): Assembly and Annotation.</title>
        <authorList>
            <person name="Jackman S.D."/>
            <person name="Warren R.L."/>
            <person name="Gibb E.A."/>
            <person name="Vandervalk B.P."/>
            <person name="Mohamadi H."/>
            <person name="Chu J."/>
            <person name="Raymond A."/>
            <person name="Pleasance S."/>
            <person name="Coope R."/>
            <person name="Wildung M.R."/>
            <person name="Ritland C.E."/>
            <person name="Bousquet J."/>
            <person name="Jones S.J."/>
            <person name="Bohlmann J."/>
            <person name="Birol I."/>
        </authorList>
    </citation>
    <scope>NUCLEOTIDE SEQUENCE [LARGE SCALE GENOMIC DNA]</scope>
    <source>
        <tissue evidence="2">Flushing bud</tissue>
    </source>
</reference>
<keyword evidence="1" id="KW-1133">Transmembrane helix</keyword>
<accession>A0A101M2C0</accession>
<dbReference type="AlphaFoldDB" id="A0A101M2C0"/>
<keyword evidence="2" id="KW-0496">Mitochondrion</keyword>
<evidence type="ECO:0000313" key="2">
    <source>
        <dbReference type="EMBL" id="KUM49629.1"/>
    </source>
</evidence>
<evidence type="ECO:0000256" key="1">
    <source>
        <dbReference type="SAM" id="Phobius"/>
    </source>
</evidence>
<protein>
    <submittedName>
        <fullName evidence="2">Uncharacterized protein</fullName>
    </submittedName>
</protein>
<gene>
    <name evidence="2" type="ORF">ABT39_MTgene2854</name>
</gene>
<proteinExistence type="predicted"/>
<feature type="transmembrane region" description="Helical" evidence="1">
    <location>
        <begin position="40"/>
        <end position="60"/>
    </location>
</feature>
<keyword evidence="1" id="KW-0812">Transmembrane</keyword>
<keyword evidence="1" id="KW-0472">Membrane</keyword>
<dbReference type="EMBL" id="LKAM01000002">
    <property type="protein sequence ID" value="KUM49629.1"/>
    <property type="molecule type" value="Genomic_DNA"/>
</dbReference>
<geneLocation type="mitochondrion" evidence="2"/>
<organism evidence="2">
    <name type="scientific">Picea glauca</name>
    <name type="common">White spruce</name>
    <name type="synonym">Pinus glauca</name>
    <dbReference type="NCBI Taxonomy" id="3330"/>
    <lineage>
        <taxon>Eukaryota</taxon>
        <taxon>Viridiplantae</taxon>
        <taxon>Streptophyta</taxon>
        <taxon>Embryophyta</taxon>
        <taxon>Tracheophyta</taxon>
        <taxon>Spermatophyta</taxon>
        <taxon>Pinopsida</taxon>
        <taxon>Pinidae</taxon>
        <taxon>Conifers I</taxon>
        <taxon>Pinales</taxon>
        <taxon>Pinaceae</taxon>
        <taxon>Picea</taxon>
    </lineage>
</organism>